<evidence type="ECO:0000313" key="3">
    <source>
        <dbReference type="EMBL" id="GBR76731.1"/>
    </source>
</evidence>
<dbReference type="InterPro" id="IPR025420">
    <property type="entry name" value="DUF4143"/>
</dbReference>
<dbReference type="Proteomes" id="UP000275925">
    <property type="component" value="Unassembled WGS sequence"/>
</dbReference>
<gene>
    <name evidence="3" type="ORF">NO2_1229</name>
</gene>
<feature type="domain" description="DUF4143" evidence="2">
    <location>
        <begin position="200"/>
        <end position="358"/>
    </location>
</feature>
<evidence type="ECO:0000259" key="2">
    <source>
        <dbReference type="Pfam" id="PF13635"/>
    </source>
</evidence>
<dbReference type="PANTHER" id="PTHR43566:SF2">
    <property type="entry name" value="DUF4143 DOMAIN-CONTAINING PROTEIN"/>
    <property type="match status" value="1"/>
</dbReference>
<proteinExistence type="predicted"/>
<comment type="caution">
    <text evidence="3">The sequence shown here is derived from an EMBL/GenBank/DDBJ whole genome shotgun (WGS) entry which is preliminary data.</text>
</comment>
<evidence type="ECO:0000259" key="1">
    <source>
        <dbReference type="Pfam" id="PF13173"/>
    </source>
</evidence>
<accession>A0A388THT1</accession>
<feature type="domain" description="AAA" evidence="1">
    <location>
        <begin position="19"/>
        <end position="137"/>
    </location>
</feature>
<dbReference type="InterPro" id="IPR041682">
    <property type="entry name" value="AAA_14"/>
</dbReference>
<dbReference type="PANTHER" id="PTHR43566">
    <property type="entry name" value="CONSERVED PROTEIN"/>
    <property type="match status" value="1"/>
</dbReference>
<dbReference type="InterPro" id="IPR027417">
    <property type="entry name" value="P-loop_NTPase"/>
</dbReference>
<dbReference type="AlphaFoldDB" id="A0A388THT1"/>
<organism evidence="3 4">
    <name type="scientific">Candidatus Termititenax persephonae</name>
    <dbReference type="NCBI Taxonomy" id="2218525"/>
    <lineage>
        <taxon>Bacteria</taxon>
        <taxon>Bacillati</taxon>
        <taxon>Candidatus Margulisiibacteriota</taxon>
        <taxon>Candidatus Termititenacia</taxon>
        <taxon>Candidatus Termititenacales</taxon>
        <taxon>Candidatus Termititenacaceae</taxon>
        <taxon>Candidatus Termititenax</taxon>
    </lineage>
</organism>
<dbReference type="Pfam" id="PF13173">
    <property type="entry name" value="AAA_14"/>
    <property type="match status" value="1"/>
</dbReference>
<protein>
    <submittedName>
        <fullName evidence="3">ATPase</fullName>
    </submittedName>
</protein>
<sequence>MRYIIRHSAAVLKRLTASFPVVLVTGPRQVGKTTLLRHSQGTRRAGYLSFDDPASVHSVRADAKTFLAIHPSPVVFDEIQYVPELFPYLKMAVDGRKRAGQYYLTGSQQFQLMKNVSESLAGRIGILQLLGLSLREIAGDKFARPFKPTRDYLTARNKNARGRSAAELWRIIYTGTFPAVVTGQAARDDFYSAYIKTYIERDVRLLTQVGDELQFMQFITVAASRTAQMVNYRDMARDAGISEPTAKKWLSILVTSGLVYLLPPYAANVAKRVVKTPKLYFLDTGLAAYLTKWNTPEVLREGAASGAFFETFVLAEILKSYYNTGLNPALFYYRDKDQKEIDLLIMENGCLYPLEIKKTANPQPHDAAAFKVLSAIKNLQLGNGGVICSCDTLGILAKDCYAIPTGLI</sequence>
<dbReference type="SUPFAM" id="SSF52540">
    <property type="entry name" value="P-loop containing nucleoside triphosphate hydrolases"/>
    <property type="match status" value="1"/>
</dbReference>
<evidence type="ECO:0000313" key="4">
    <source>
        <dbReference type="Proteomes" id="UP000275925"/>
    </source>
</evidence>
<reference evidence="3 4" key="1">
    <citation type="journal article" date="2019" name="ISME J.">
        <title>Genome analyses of uncultured TG2/ZB3 bacteria in 'Margulisbacteria' specifically attached to ectosymbiotic spirochetes of protists in the termite gut.</title>
        <authorList>
            <person name="Utami Y.D."/>
            <person name="Kuwahara H."/>
            <person name="Igai K."/>
            <person name="Murakami T."/>
            <person name="Sugaya K."/>
            <person name="Morikawa T."/>
            <person name="Nagura Y."/>
            <person name="Yuki M."/>
            <person name="Deevong P."/>
            <person name="Inoue T."/>
            <person name="Kihara K."/>
            <person name="Lo N."/>
            <person name="Yamada A."/>
            <person name="Ohkuma M."/>
            <person name="Hongoh Y."/>
        </authorList>
    </citation>
    <scope>NUCLEOTIDE SEQUENCE [LARGE SCALE GENOMIC DNA]</scope>
    <source>
        <strain evidence="3">NkOx7-02</strain>
    </source>
</reference>
<name>A0A388THT1_9BACT</name>
<keyword evidence="4" id="KW-1185">Reference proteome</keyword>
<dbReference type="Pfam" id="PF13635">
    <property type="entry name" value="DUF4143"/>
    <property type="match status" value="1"/>
</dbReference>
<dbReference type="EMBL" id="BGZO01000043">
    <property type="protein sequence ID" value="GBR76731.1"/>
    <property type="molecule type" value="Genomic_DNA"/>
</dbReference>